<organism evidence="1 2">
    <name type="scientific">Nonomuraea endophytica</name>
    <dbReference type="NCBI Taxonomy" id="714136"/>
    <lineage>
        <taxon>Bacteria</taxon>
        <taxon>Bacillati</taxon>
        <taxon>Actinomycetota</taxon>
        <taxon>Actinomycetes</taxon>
        <taxon>Streptosporangiales</taxon>
        <taxon>Streptosporangiaceae</taxon>
        <taxon>Nonomuraea</taxon>
    </lineage>
</organism>
<proteinExistence type="predicted"/>
<evidence type="ECO:0000313" key="2">
    <source>
        <dbReference type="Proteomes" id="UP000568380"/>
    </source>
</evidence>
<dbReference type="Pfam" id="PF25209">
    <property type="entry name" value="Phage_capsid_4"/>
    <property type="match status" value="1"/>
</dbReference>
<dbReference type="Proteomes" id="UP000568380">
    <property type="component" value="Unassembled WGS sequence"/>
</dbReference>
<sequence length="283" mass="30043">MAVFPAAGNTPVDSFIPEVWASELMVPLQENLVLGSGVCINRDFEGEIKGPGDQVHIDSLTRPTIVDYSRNVDVVPQLLETEDQLLAIDHGKAFAFILDDLDRVQAAGDMIITATMESVQALRVAADTYVGTKMLAGALAANKKVFKTTGATLGDPFIALVDYGVILDNDDVPAARRFAVVRPEVKAMILKHDKFIASSYGSGVPIQNGVIGSLAGFTVAVTPHLPANVNMIVGSPIATTFGDQIVNVESFRSPTKFGYVVRGLHVAGARVIRPGALIIASES</sequence>
<dbReference type="EMBL" id="JACHIN010000004">
    <property type="protein sequence ID" value="MBB5077961.1"/>
    <property type="molecule type" value="Genomic_DNA"/>
</dbReference>
<keyword evidence="2" id="KW-1185">Reference proteome</keyword>
<dbReference type="RefSeq" id="WP_184962273.1">
    <property type="nucleotide sequence ID" value="NZ_JACHIN010000004.1"/>
</dbReference>
<evidence type="ECO:0008006" key="3">
    <source>
        <dbReference type="Google" id="ProtNLM"/>
    </source>
</evidence>
<protein>
    <recommendedName>
        <fullName evidence="3">P22 coat protein-protein 5 domain protein</fullName>
    </recommendedName>
</protein>
<gene>
    <name evidence="1" type="ORF">HNR40_003436</name>
</gene>
<accession>A0A7W8A3A9</accession>
<name>A0A7W8A3A9_9ACTN</name>
<reference evidence="1 2" key="1">
    <citation type="submission" date="2020-08" db="EMBL/GenBank/DDBJ databases">
        <title>Genomic Encyclopedia of Type Strains, Phase IV (KMG-IV): sequencing the most valuable type-strain genomes for metagenomic binning, comparative biology and taxonomic classification.</title>
        <authorList>
            <person name="Goeker M."/>
        </authorList>
    </citation>
    <scope>NUCLEOTIDE SEQUENCE [LARGE SCALE GENOMIC DNA]</scope>
    <source>
        <strain evidence="1 2">DSM 45385</strain>
    </source>
</reference>
<dbReference type="AlphaFoldDB" id="A0A7W8A3A9"/>
<comment type="caution">
    <text evidence="1">The sequence shown here is derived from an EMBL/GenBank/DDBJ whole genome shotgun (WGS) entry which is preliminary data.</text>
</comment>
<evidence type="ECO:0000313" key="1">
    <source>
        <dbReference type="EMBL" id="MBB5077961.1"/>
    </source>
</evidence>